<dbReference type="InterPro" id="IPR056789">
    <property type="entry name" value="LRR_R13L1-DRL21"/>
</dbReference>
<dbReference type="PANTHER" id="PTHR47186">
    <property type="entry name" value="LEUCINE-RICH REPEAT-CONTAINING PROTEIN 57"/>
    <property type="match status" value="1"/>
</dbReference>
<evidence type="ECO:0000313" key="2">
    <source>
        <dbReference type="EMBL" id="KAK7854411.1"/>
    </source>
</evidence>
<sequence length="330" mass="38125">MQFSISMLNGRKKLHNLGGKLIIENLGYGKDDVWECKEANLRDKQHLQHLVLKWDHSEWDAESDEMLEALQPHPNLKALELRYYMGVRIPSWLSSLTNLVRFKLEDNKRLQHLPPLNQLPFLKEVYLEDMEALEYIEYIWIDEESVSNVLGASSSSSSSKTPFFPSLSSLWIAEISNLTSLKELEIWHCPLLGQRCKRQIGENWPFIAHVPIVRVDGQNQQEETISSGVSQSDVTSSRDTQSHLLKELEIRDCPLLGQRCKRQIGEDWPFIAHVPLVLVDGEEETISSVRVSFFYFRTNRDKEQACLKIRNLFKNCNCAMAQELELSDIV</sequence>
<dbReference type="InterPro" id="IPR032675">
    <property type="entry name" value="LRR_dom_sf"/>
</dbReference>
<dbReference type="Gene3D" id="3.80.10.10">
    <property type="entry name" value="Ribonuclease Inhibitor"/>
    <property type="match status" value="1"/>
</dbReference>
<dbReference type="AlphaFoldDB" id="A0AAW0LTR9"/>
<gene>
    <name evidence="2" type="primary">RGA2_1</name>
    <name evidence="2" type="ORF">CFP56_032292</name>
</gene>
<dbReference type="EMBL" id="PKMF04000055">
    <property type="protein sequence ID" value="KAK7854411.1"/>
    <property type="molecule type" value="Genomic_DNA"/>
</dbReference>
<protein>
    <submittedName>
        <fullName evidence="2">Disease resistance protein rga2</fullName>
    </submittedName>
</protein>
<name>A0AAW0LTR9_QUESU</name>
<evidence type="ECO:0000259" key="1">
    <source>
        <dbReference type="Pfam" id="PF25019"/>
    </source>
</evidence>
<comment type="caution">
    <text evidence="2">The sequence shown here is derived from an EMBL/GenBank/DDBJ whole genome shotgun (WGS) entry which is preliminary data.</text>
</comment>
<accession>A0AAW0LTR9</accession>
<keyword evidence="3" id="KW-1185">Reference proteome</keyword>
<reference evidence="2 3" key="1">
    <citation type="journal article" date="2018" name="Sci. Data">
        <title>The draft genome sequence of cork oak.</title>
        <authorList>
            <person name="Ramos A.M."/>
            <person name="Usie A."/>
            <person name="Barbosa P."/>
            <person name="Barros P.M."/>
            <person name="Capote T."/>
            <person name="Chaves I."/>
            <person name="Simoes F."/>
            <person name="Abreu I."/>
            <person name="Carrasquinho I."/>
            <person name="Faro C."/>
            <person name="Guimaraes J.B."/>
            <person name="Mendonca D."/>
            <person name="Nobrega F."/>
            <person name="Rodrigues L."/>
            <person name="Saibo N.J.M."/>
            <person name="Varela M.C."/>
            <person name="Egas C."/>
            <person name="Matos J."/>
            <person name="Miguel C.M."/>
            <person name="Oliveira M.M."/>
            <person name="Ricardo C.P."/>
            <person name="Goncalves S."/>
        </authorList>
    </citation>
    <scope>NUCLEOTIDE SEQUENCE [LARGE SCALE GENOMIC DNA]</scope>
    <source>
        <strain evidence="3">cv. HL8</strain>
    </source>
</reference>
<proteinExistence type="predicted"/>
<organism evidence="2 3">
    <name type="scientific">Quercus suber</name>
    <name type="common">Cork oak</name>
    <dbReference type="NCBI Taxonomy" id="58331"/>
    <lineage>
        <taxon>Eukaryota</taxon>
        <taxon>Viridiplantae</taxon>
        <taxon>Streptophyta</taxon>
        <taxon>Embryophyta</taxon>
        <taxon>Tracheophyta</taxon>
        <taxon>Spermatophyta</taxon>
        <taxon>Magnoliopsida</taxon>
        <taxon>eudicotyledons</taxon>
        <taxon>Gunneridae</taxon>
        <taxon>Pentapetalae</taxon>
        <taxon>rosids</taxon>
        <taxon>fabids</taxon>
        <taxon>Fagales</taxon>
        <taxon>Fagaceae</taxon>
        <taxon>Quercus</taxon>
    </lineage>
</organism>
<dbReference type="SUPFAM" id="SSF52058">
    <property type="entry name" value="L domain-like"/>
    <property type="match status" value="1"/>
</dbReference>
<evidence type="ECO:0000313" key="3">
    <source>
        <dbReference type="Proteomes" id="UP000237347"/>
    </source>
</evidence>
<dbReference type="Proteomes" id="UP000237347">
    <property type="component" value="Unassembled WGS sequence"/>
</dbReference>
<dbReference type="Pfam" id="PF25019">
    <property type="entry name" value="LRR_R13L1-DRL21"/>
    <property type="match status" value="1"/>
</dbReference>
<feature type="domain" description="R13L1/DRL21-like LRR repeat region" evidence="1">
    <location>
        <begin position="12"/>
        <end position="130"/>
    </location>
</feature>
<dbReference type="PANTHER" id="PTHR47186:SF13">
    <property type="entry name" value="DISEASE RESISTANCE PROTEIN RGA3"/>
    <property type="match status" value="1"/>
</dbReference>